<organism evidence="2 3">
    <name type="scientific">Marasmius crinis-equi</name>
    <dbReference type="NCBI Taxonomy" id="585013"/>
    <lineage>
        <taxon>Eukaryota</taxon>
        <taxon>Fungi</taxon>
        <taxon>Dikarya</taxon>
        <taxon>Basidiomycota</taxon>
        <taxon>Agaricomycotina</taxon>
        <taxon>Agaricomycetes</taxon>
        <taxon>Agaricomycetidae</taxon>
        <taxon>Agaricales</taxon>
        <taxon>Marasmiineae</taxon>
        <taxon>Marasmiaceae</taxon>
        <taxon>Marasmius</taxon>
    </lineage>
</organism>
<feature type="compositionally biased region" description="Low complexity" evidence="1">
    <location>
        <begin position="423"/>
        <end position="465"/>
    </location>
</feature>
<reference evidence="2 3" key="1">
    <citation type="submission" date="2024-02" db="EMBL/GenBank/DDBJ databases">
        <title>A draft genome for the cacao thread blight pathogen Marasmius crinis-equi.</title>
        <authorList>
            <person name="Cohen S.P."/>
            <person name="Baruah I.K."/>
            <person name="Amoako-Attah I."/>
            <person name="Bukari Y."/>
            <person name="Meinhardt L.W."/>
            <person name="Bailey B.A."/>
        </authorList>
    </citation>
    <scope>NUCLEOTIDE SEQUENCE [LARGE SCALE GENOMIC DNA]</scope>
    <source>
        <strain evidence="2 3">GH-76</strain>
    </source>
</reference>
<keyword evidence="3" id="KW-1185">Reference proteome</keyword>
<sequence>MDPNAPLPPDVQQQFLQFLQQQGFVMSNTQPSATPTAPAPSQAADPPHTFTQPTMPQAQPIPPTFLAQLASSASSSSATPSSSTAGPSTSAMPAASTSTQAPNAPLTTPGPITPYSSISMLNSVAGNEPALFPGREHITTAAGFPSQSLVQRAHAARLSHAADSLPQMKKPKPCGKGKKPPSLFSKTPALSFEDCIADEGGNMTINIAVNVYPPRAPENVIMALGLPHYHVHYVRHQDSFNAVLNTLGLYHEVINVPLATPVLAVLDAVLQAVKDHGYAFQDTPTAVSNIAAHERHPLQLLSFTNLGRPNGRNKALRLTTGAFHASMTIAELLTKPEFAIPKLSITPRRYLELNTDDTDMDGSLGVEEEVLEEECGEEDQDESDVRDLKPLRFLFLTNLKEEQVVEQTLTNPNVLRISGQPATMPRTMQTRSSSSSSSTSTPAAAVSSTSQAVSTPASASESESATFPGSSSNAGAIDITSPLWTTSWEDQSEPGITTIFNFERTTRILEVVTKAFTNNNEGRPPLPLSICGRTIVELADKLRKIILRCLFNKDFGQLLSLDREFRLVDKNGMSVSSGNGVETEVFHTLFHSYFVQRVGEFFAPLTDTHSTLAAVNGASARWMSPEQKQDWGVLGALCAMSLIYGRGTDPLNPLLLIYLINDCNLSSLHSDLVLRLDPQLHHKLKTWKETSHLDDISSFASHFSSFHDIQVSTLRTRTPIQHAALGWEMLHNAVIGPRSVDHPAFALFLKGFRLPCAHGYSLAQVARAFQGGPENFVSTVYASYIAHYSHLPLSYISRLRPETETALANVLSENTSLEAANFEDLFKDFLQGIGYPSLDLMEGVKGRFNSMVNLDGIFDETFRLRMFCWATTGAPSVNTDGVSIKISAFDWINLTPTNDNTNGSAEQTQDANPFGASTPLTVREAVHHWLLASILDNIGQNNVS</sequence>
<accession>A0ABR3F6Y7</accession>
<gene>
    <name evidence="2" type="ORF">V5O48_010947</name>
</gene>
<evidence type="ECO:0000313" key="2">
    <source>
        <dbReference type="EMBL" id="KAL0571014.1"/>
    </source>
</evidence>
<feature type="compositionally biased region" description="Basic residues" evidence="1">
    <location>
        <begin position="169"/>
        <end position="179"/>
    </location>
</feature>
<proteinExistence type="predicted"/>
<feature type="region of interest" description="Disordered" evidence="1">
    <location>
        <begin position="156"/>
        <end position="182"/>
    </location>
</feature>
<feature type="compositionally biased region" description="Low complexity" evidence="1">
    <location>
        <begin position="70"/>
        <end position="102"/>
    </location>
</feature>
<protein>
    <submittedName>
        <fullName evidence="2">Uncharacterized protein</fullName>
    </submittedName>
</protein>
<evidence type="ECO:0000313" key="3">
    <source>
        <dbReference type="Proteomes" id="UP001465976"/>
    </source>
</evidence>
<feature type="region of interest" description="Disordered" evidence="1">
    <location>
        <begin position="416"/>
        <end position="473"/>
    </location>
</feature>
<feature type="region of interest" description="Disordered" evidence="1">
    <location>
        <begin position="22"/>
        <end position="110"/>
    </location>
</feature>
<evidence type="ECO:0000256" key="1">
    <source>
        <dbReference type="SAM" id="MobiDB-lite"/>
    </source>
</evidence>
<name>A0ABR3F6Y7_9AGAR</name>
<comment type="caution">
    <text evidence="2">The sequence shown here is derived from an EMBL/GenBank/DDBJ whole genome shotgun (WGS) entry which is preliminary data.</text>
</comment>
<dbReference type="EMBL" id="JBAHYK010000839">
    <property type="protein sequence ID" value="KAL0571014.1"/>
    <property type="molecule type" value="Genomic_DNA"/>
</dbReference>
<feature type="compositionally biased region" description="Low complexity" evidence="1">
    <location>
        <begin position="29"/>
        <end position="47"/>
    </location>
</feature>
<dbReference type="Proteomes" id="UP001465976">
    <property type="component" value="Unassembled WGS sequence"/>
</dbReference>